<keyword evidence="9" id="KW-1185">Reference proteome</keyword>
<proteinExistence type="predicted"/>
<dbReference type="Pfam" id="PF08428">
    <property type="entry name" value="Rib"/>
    <property type="match status" value="5"/>
</dbReference>
<dbReference type="OrthoDB" id="2237373at2"/>
<feature type="region of interest" description="Disordered" evidence="5">
    <location>
        <begin position="1074"/>
        <end position="1097"/>
    </location>
</feature>
<evidence type="ECO:0000256" key="3">
    <source>
        <dbReference type="ARBA" id="ARBA00022729"/>
    </source>
</evidence>
<dbReference type="HOGENOM" id="CLU_231642_0_0_9"/>
<evidence type="ECO:0000256" key="1">
    <source>
        <dbReference type="ARBA" id="ARBA00022512"/>
    </source>
</evidence>
<evidence type="ECO:0000313" key="9">
    <source>
        <dbReference type="Proteomes" id="UP000002939"/>
    </source>
</evidence>
<feature type="region of interest" description="Disordered" evidence="5">
    <location>
        <begin position="1290"/>
        <end position="1323"/>
    </location>
</feature>
<evidence type="ECO:0000256" key="6">
    <source>
        <dbReference type="SAM" id="SignalP"/>
    </source>
</evidence>
<dbReference type="Pfam" id="PF04650">
    <property type="entry name" value="YSIRK_signal"/>
    <property type="match status" value="1"/>
</dbReference>
<evidence type="ECO:0000256" key="4">
    <source>
        <dbReference type="ARBA" id="ARBA00023088"/>
    </source>
</evidence>
<evidence type="ECO:0000256" key="5">
    <source>
        <dbReference type="SAM" id="MobiDB-lite"/>
    </source>
</evidence>
<dbReference type="InterPro" id="IPR059115">
    <property type="entry name" value="Rib"/>
</dbReference>
<gene>
    <name evidence="8" type="ORF">HMPREF0446_01590</name>
</gene>
<feature type="chain" id="PRO_5038388927" evidence="6">
    <location>
        <begin position="34"/>
        <end position="1972"/>
    </location>
</feature>
<dbReference type="InterPro" id="IPR005877">
    <property type="entry name" value="YSIRK_signal_dom"/>
</dbReference>
<feature type="region of interest" description="Disordered" evidence="5">
    <location>
        <begin position="1219"/>
        <end position="1242"/>
    </location>
</feature>
<organism evidence="8 9">
    <name type="scientific">Granulicatella elegans ATCC 700633</name>
    <dbReference type="NCBI Taxonomy" id="626369"/>
    <lineage>
        <taxon>Bacteria</taxon>
        <taxon>Bacillati</taxon>
        <taxon>Bacillota</taxon>
        <taxon>Bacilli</taxon>
        <taxon>Lactobacillales</taxon>
        <taxon>Carnobacteriaceae</taxon>
        <taxon>Granulicatella</taxon>
    </lineage>
</organism>
<keyword evidence="1" id="KW-0134">Cell wall</keyword>
<feature type="region of interest" description="Disordered" evidence="5">
    <location>
        <begin position="144"/>
        <end position="177"/>
    </location>
</feature>
<feature type="region of interest" description="Disordered" evidence="5">
    <location>
        <begin position="1612"/>
        <end position="1643"/>
    </location>
</feature>
<keyword evidence="3 6" id="KW-0732">Signal</keyword>
<dbReference type="Pfam" id="PF18877">
    <property type="entry name" value="SSSPR-51"/>
    <property type="match status" value="1"/>
</dbReference>
<dbReference type="EMBL" id="ACRF02000017">
    <property type="protein sequence ID" value="EEW92398.1"/>
    <property type="molecule type" value="Genomic_DNA"/>
</dbReference>
<dbReference type="NCBIfam" id="TIGR01168">
    <property type="entry name" value="YSIRK_signal"/>
    <property type="match status" value="1"/>
</dbReference>
<feature type="signal peptide" evidence="6">
    <location>
        <begin position="1"/>
        <end position="33"/>
    </location>
</feature>
<feature type="domain" description="Gram-positive cocci surface proteins LPxTG" evidence="7">
    <location>
        <begin position="1936"/>
        <end position="1972"/>
    </location>
</feature>
<dbReference type="NCBIfam" id="TIGR04308">
    <property type="entry name" value="repeat_SSSPR51"/>
    <property type="match status" value="1"/>
</dbReference>
<name>D0BNQ5_9LACT</name>
<feature type="region of interest" description="Disordered" evidence="5">
    <location>
        <begin position="1459"/>
        <end position="1487"/>
    </location>
</feature>
<dbReference type="InterPro" id="IPR019931">
    <property type="entry name" value="LPXTG_anchor"/>
</dbReference>
<dbReference type="Proteomes" id="UP000002939">
    <property type="component" value="Unassembled WGS sequence"/>
</dbReference>
<feature type="compositionally biased region" description="Basic and acidic residues" evidence="5">
    <location>
        <begin position="1612"/>
        <end position="1623"/>
    </location>
</feature>
<feature type="compositionally biased region" description="Basic and acidic residues" evidence="5">
    <location>
        <begin position="148"/>
        <end position="161"/>
    </location>
</feature>
<dbReference type="InterPro" id="IPR027579">
    <property type="entry name" value="SSSPR51_Rpt"/>
</dbReference>
<dbReference type="eggNOG" id="COG3064">
    <property type="taxonomic scope" value="Bacteria"/>
</dbReference>
<dbReference type="STRING" id="626369.HMPREF0446_01590"/>
<keyword evidence="2" id="KW-0964">Secreted</keyword>
<keyword evidence="4" id="KW-0572">Peptidoglycan-anchor</keyword>
<feature type="compositionally biased region" description="Polar residues" evidence="5">
    <location>
        <begin position="1308"/>
        <end position="1323"/>
    </location>
</feature>
<comment type="caution">
    <text evidence="8">The sequence shown here is derived from an EMBL/GenBank/DDBJ whole genome shotgun (WGS) entry which is preliminary data.</text>
</comment>
<dbReference type="RefSeq" id="WP_006703866.1">
    <property type="nucleotide sequence ID" value="NZ_KI391971.1"/>
</dbReference>
<evidence type="ECO:0000259" key="7">
    <source>
        <dbReference type="PROSITE" id="PS50847"/>
    </source>
</evidence>
<protein>
    <submittedName>
        <fullName evidence="8">Rib/alpha/Esp surface antigen</fullName>
    </submittedName>
</protein>
<feature type="region of interest" description="Disordered" evidence="5">
    <location>
        <begin position="1888"/>
        <end position="1932"/>
    </location>
</feature>
<feature type="compositionally biased region" description="Basic and acidic residues" evidence="5">
    <location>
        <begin position="1290"/>
        <end position="1302"/>
    </location>
</feature>
<evidence type="ECO:0000313" key="8">
    <source>
        <dbReference type="EMBL" id="EEW92398.1"/>
    </source>
</evidence>
<reference evidence="8" key="1">
    <citation type="submission" date="2009-09" db="EMBL/GenBank/DDBJ databases">
        <authorList>
            <consortium name="The Broad Institute Genome Sequencing Platform"/>
            <person name="Ward D."/>
            <person name="Feldgarden M."/>
            <person name="Earl A."/>
            <person name="Young S.K."/>
            <person name="Zeng Q."/>
            <person name="Koehrsen M."/>
            <person name="Alvarado L."/>
            <person name="Berlin A."/>
            <person name="Bochicchio J."/>
            <person name="Borenstein D."/>
            <person name="Chapman S.B."/>
            <person name="Chen Z."/>
            <person name="Engels R."/>
            <person name="Freedman E."/>
            <person name="Gellesch M."/>
            <person name="Goldberg J."/>
            <person name="Griggs A."/>
            <person name="Gujja S."/>
            <person name="Heilman E."/>
            <person name="Heiman D."/>
            <person name="Hepburn T."/>
            <person name="Howarth C."/>
            <person name="Jen D."/>
            <person name="Larson L."/>
            <person name="Lewis B."/>
            <person name="Mehta T."/>
            <person name="Park D."/>
            <person name="Pearson M."/>
            <person name="Roberts A."/>
            <person name="Saif S."/>
            <person name="Shea T."/>
            <person name="Shenoy N."/>
            <person name="Sisk P."/>
            <person name="Stolte C."/>
            <person name="Sykes S."/>
            <person name="Thomson T."/>
            <person name="Walk T."/>
            <person name="White J."/>
            <person name="Yandava C."/>
            <person name="Sibley C.D."/>
            <person name="Field T.R."/>
            <person name="Grinwis M."/>
            <person name="Eshaghurshan C.S."/>
            <person name="Surette M.G."/>
            <person name="Haas B."/>
            <person name="Nusbaum C."/>
            <person name="Birren B."/>
        </authorList>
    </citation>
    <scope>NUCLEOTIDE SEQUENCE [LARGE SCALE GENOMIC DNA]</scope>
    <source>
        <strain evidence="8">ATCC 700633</strain>
    </source>
</reference>
<accession>D0BNQ5</accession>
<reference evidence="8" key="2">
    <citation type="submission" date="2011-10" db="EMBL/GenBank/DDBJ databases">
        <title>The Genome Sequence of Granulicatella elegans ATCC 700633.</title>
        <authorList>
            <consortium name="The Broad Institute Genome Sequencing Platform"/>
            <consortium name="The Broad Institute Genome Sequencing Center for Infectious Disease"/>
            <person name="Earl A."/>
            <person name="Ward D."/>
            <person name="Feldgarden M."/>
            <person name="Gevers D."/>
            <person name="Sibley C.D."/>
            <person name="Field T.R."/>
            <person name="Grinwis M."/>
            <person name="Eshaghurshan C.S."/>
            <person name="Surette M.G."/>
            <person name="Young S.K."/>
            <person name="Zeng Q."/>
            <person name="Gargeya S."/>
            <person name="Fitzgerald M."/>
            <person name="Haas B."/>
            <person name="Abouelleil A."/>
            <person name="Alvarado L."/>
            <person name="Arachchi H.M."/>
            <person name="Berlin A."/>
            <person name="Brown A."/>
            <person name="Chapman S.B."/>
            <person name="Chen Z."/>
            <person name="Dunbar C."/>
            <person name="Freedman E."/>
            <person name="Gearin G."/>
            <person name="Goldberg J."/>
            <person name="Griggs A."/>
            <person name="Gujja S."/>
            <person name="Heiman D."/>
            <person name="Howarth C."/>
            <person name="Larson L."/>
            <person name="Lui A."/>
            <person name="MacDonald P.J.P."/>
            <person name="Montmayeur A."/>
            <person name="Murphy C."/>
            <person name="Neiman D."/>
            <person name="Pearson M."/>
            <person name="Priest M."/>
            <person name="Roberts A."/>
            <person name="Saif S."/>
            <person name="Shea T."/>
            <person name="Shenoy N."/>
            <person name="Sisk P."/>
            <person name="Stolte C."/>
            <person name="Sykes S."/>
            <person name="Wortman J."/>
            <person name="Nusbaum C."/>
            <person name="Birren B."/>
        </authorList>
    </citation>
    <scope>NUCLEOTIDE SEQUENCE [LARGE SCALE GENOMIC DNA]</scope>
    <source>
        <strain evidence="8">ATCC 700633</strain>
    </source>
</reference>
<evidence type="ECO:0000256" key="2">
    <source>
        <dbReference type="ARBA" id="ARBA00022525"/>
    </source>
</evidence>
<feature type="compositionally biased region" description="Low complexity" evidence="5">
    <location>
        <begin position="1909"/>
        <end position="1930"/>
    </location>
</feature>
<sequence length="1972" mass="210123">MKDKRNFRAIQAQRFLRYSIRKFSVGVASVAIASGLAVLGGVNVQAAEEATATTPTTEAVETANKDNKQVVEKVDKSGLTSAIARLEAALEKAASTEKTTSAIESAKAELANAKTVSANEAATKEEVAKATSAVNGKAFVVESMPKATADKKEEKENKNQDSRNGQAIPGQGESGFRAVDTTAANSAEEATKYKGIRDAALTELQANIAKVQAKLDAEKAKDANKKDQAKIDTYTKIIEKANAVVTKANAADATSAQAMSQQAEAVKSERDLLAFYLAEKTELGAPVSENHVAYGNNPTNGVFESLKEGFGDKVTFTDADKKSETIAKQYESGRDITNKVNNKPDAKDPIGSATYNWQEKAITKADAEAGMLNGWKIEKGDKVNAVKPLDVTNVTDKDGQPSTREVPKSKIYSNDGELKKYQTSGENSYVNGSGAVPSVTPTIDVMRTNAFGEVKNRDYYLELGSKGTTLSKEYDVNGNSRLNVNLIHSAAYGGTTSTSAGERVKLTIVDAFTGKEIKPVEGKNGPLATEQGALAANGWNHLDRIYDIPAETTKIKVLIEAGSQGTNTLINDNNINIKDGYLIGGIGIATSPAAEVLTNVRSDGKKGEYGYTKDTIYDKGQKGNFDITIKNTGGMNIDYYSASNVEVTVEVPKGVVLEDKIYNANGGANWLGNVWANTIKWVPNDPSDNSKGGKLTYNVPAGNRMAAAETNSRTTSIPFTAADNFVGPADFKVTVKSGFGDTDAEGNRLYSYTANGLKPPYENEFNRNGLADSDNPDYKYGKVIFINSLQTNSVITVPINTNDDQLKAIAYAQAQKAIKSPEFTKLLTDVTGTAALGDTNGSTVVNKDDIAITKVAEDGRGVVKVPVTYTVDGKTYETTVDIEVNVVESKTKPIVVFEGDEITPANVKEKVEPVTIDGNKGTANEPKATDIFKTDGKAGESGLKIPTTVTHNVDGTPVTEDVTVPVTVLPRTEGEVDVPKGSTPDKVKETLKAKAEELIKTPDFPEKVPDGYTVTVGEVPEIPADIANKKGEPVVVKVPVTFTSPDGTTYTSEIPVTVNVKGSDVKPVYVVEGNQPKPADVNEAVTPDKGGDLTPVTEADINKDVPTDKVKVGATDLAVKATVKYPTGDETVNVPVKVVKGYPQLVAVSEDKKQPSPEDNIDTSDYPNDATYEYKEEVDTTAPGDKKVTVVVKQGDKVLVEVPATVRVVDSTPQFVVADPKKPQPDVKQSITPDEYPEGTTFEYKQPVDTTTAGEKEVTVVAKLDGKTIVEVPAKVMVVDPKTQYVFEKDPSKDINPEKSIDPEQYPEGTTFSYKEPVDTTTPGDKKVTVVAKDGEDKLVEVPAVVKVLPLVKPEGLTVLKGSEKLEDAVKAKAQEVVAALPKDKVPAGVTVKVKEVKAGTTPTTAEVTETGKPKPATVVIEYTDDKGNVIGTKEVEVPVTVVGSTPKSVVVFEGETPKLDKDSVTPGEGGTVGEPTTLPDTKGKAGATDVTVEVPVTYDNGKVTEKVKVPVTVLPKPTAGSVIVPKDLSEKELKDKVGKDAENAINNEEFKKKLPEGATVKVDLTNVTLPKTSTPGKAGEVEVPVIYTVNGKEYKTTVKVPVTVVEGKEQLVPKGDKPDPKDNITPGNYPEGATFEYDTPVDTSKPGKKEAVVIVKDKDGKEIVRVPVVVNVVEPKVTPIIVPERTKLTKEDVKKHIEIPGVTGWKIVGEPDLPETFPAGVRPSATVTVELPNGKTIKIQVPVIATPTTTPIVVPQGTPITEEDVKKHIDIPKESEWKIVKVGEIPTTETPGEKTAVKVKVKLPNGEEFEVEVPVTVTPKDSLIPQTEPSPATPAPQVNKVVTHFVDENGKDITSPEEGLKDPKALEGYVFDKTTTDKNGSVIHHYKKATAPTPQPVEPTTPGQAEKPATPAQPATSANAQATSQAQASVAKQELPNTGMAEMNVFTPAVLAILGGLGLAAPALTKKKDEE</sequence>
<dbReference type="PROSITE" id="PS50847">
    <property type="entry name" value="GRAM_POS_ANCHORING"/>
    <property type="match status" value="1"/>
</dbReference>